<sequence length="296" mass="33750">MATGSEAPADRVAQVAVLLESRVTTYDTVRDHRAVFAYLYLRLIRALEQSLRAGRPAFHDPGWIAELAQRLAMTYLATMDAIDAWLADRRRVGRAVVRPAELPDTVAKPWREVYAASTARRSYVLEEIIFSMAAHMSYDLPLTLEGMAAADQGDIHDHIDDYCRMNALFGASIEEVQVHVAKRYNRGLLFLEHLFTRDERLLTDSGIQAARADAWFNFDRLVNGPAAADAHLAISRIAPDLIREFREPDDWKLRIADRFLRQLIPPRRQWPSPTPRDHHEHTAASRGQRPPRRGIR</sequence>
<dbReference type="Pfam" id="PF19458">
    <property type="entry name" value="DUF5995"/>
    <property type="match status" value="1"/>
</dbReference>
<proteinExistence type="predicted"/>
<feature type="region of interest" description="Disordered" evidence="1">
    <location>
        <begin position="266"/>
        <end position="296"/>
    </location>
</feature>
<dbReference type="Proteomes" id="UP000319103">
    <property type="component" value="Unassembled WGS sequence"/>
</dbReference>
<dbReference type="EMBL" id="VIGB01000003">
    <property type="protein sequence ID" value="TQF01361.1"/>
    <property type="molecule type" value="Genomic_DNA"/>
</dbReference>
<protein>
    <submittedName>
        <fullName evidence="2">Uncharacterized protein</fullName>
    </submittedName>
</protein>
<dbReference type="InterPro" id="IPR046037">
    <property type="entry name" value="DUF5995"/>
</dbReference>
<accession>A0A540VX86</accession>
<evidence type="ECO:0000313" key="2">
    <source>
        <dbReference type="EMBL" id="TQF01361.1"/>
    </source>
</evidence>
<evidence type="ECO:0000313" key="3">
    <source>
        <dbReference type="Proteomes" id="UP000319103"/>
    </source>
</evidence>
<evidence type="ECO:0000256" key="1">
    <source>
        <dbReference type="SAM" id="MobiDB-lite"/>
    </source>
</evidence>
<dbReference type="RefSeq" id="WP_141632093.1">
    <property type="nucleotide sequence ID" value="NZ_VIGB01000003.1"/>
</dbReference>
<reference evidence="2 3" key="1">
    <citation type="submission" date="2019-06" db="EMBL/GenBank/DDBJ databases">
        <title>Description of Kitasatospora acidophila sp. nov. isolated from pine grove soil, and reclassification of Streptomyces novaecaesareae to Kitasatospora novaeceasareae comb. nov.</title>
        <authorList>
            <person name="Kim M.J."/>
        </authorList>
    </citation>
    <scope>NUCLEOTIDE SEQUENCE [LARGE SCALE GENOMIC DNA]</scope>
    <source>
        <strain evidence="2 3">MMS16-CNU292</strain>
    </source>
</reference>
<gene>
    <name evidence="2" type="ORF">E6W39_02805</name>
</gene>
<organism evidence="2 3">
    <name type="scientific">Kitasatospora acidiphila</name>
    <dbReference type="NCBI Taxonomy" id="2567942"/>
    <lineage>
        <taxon>Bacteria</taxon>
        <taxon>Bacillati</taxon>
        <taxon>Actinomycetota</taxon>
        <taxon>Actinomycetes</taxon>
        <taxon>Kitasatosporales</taxon>
        <taxon>Streptomycetaceae</taxon>
        <taxon>Kitasatospora</taxon>
    </lineage>
</organism>
<dbReference type="AlphaFoldDB" id="A0A540VX86"/>
<dbReference type="OrthoDB" id="583431at2"/>
<keyword evidence="3" id="KW-1185">Reference proteome</keyword>
<name>A0A540VX86_9ACTN</name>
<comment type="caution">
    <text evidence="2">The sequence shown here is derived from an EMBL/GenBank/DDBJ whole genome shotgun (WGS) entry which is preliminary data.</text>
</comment>